<dbReference type="PANTHER" id="PTHR38009:SF1">
    <property type="entry name" value="CONSERVED HYPOTHETICAL PHAGE TAIL PROTEIN"/>
    <property type="match status" value="1"/>
</dbReference>
<dbReference type="AlphaFoldDB" id="A0A1B7VZ32"/>
<organism evidence="1 2">
    <name type="scientific">Aphanizomenon flos-aquae LD13</name>
    <dbReference type="NCBI Taxonomy" id="1710894"/>
    <lineage>
        <taxon>Bacteria</taxon>
        <taxon>Bacillati</taxon>
        <taxon>Cyanobacteriota</taxon>
        <taxon>Cyanophyceae</taxon>
        <taxon>Nostocales</taxon>
        <taxon>Aphanizomenonaceae</taxon>
        <taxon>Aphanizomenon</taxon>
    </lineage>
</organism>
<dbReference type="InterPro" id="IPR010667">
    <property type="entry name" value="Phage_T4_Gp19"/>
</dbReference>
<dbReference type="InterPro" id="IPR011747">
    <property type="entry name" value="CHP02241"/>
</dbReference>
<comment type="caution">
    <text evidence="1">The sequence shown here is derived from an EMBL/GenBank/DDBJ whole genome shotgun (WGS) entry which is preliminary data.</text>
</comment>
<accession>A0A1B7VZ32</accession>
<reference evidence="1 2" key="1">
    <citation type="submission" date="2015-09" db="EMBL/GenBank/DDBJ databases">
        <title>Whole genome shotgun sequence assembly of Aphanizomenon flos-aquae UKL13.</title>
        <authorList>
            <person name="Driscoll C."/>
        </authorList>
    </citation>
    <scope>NUCLEOTIDE SEQUENCE [LARGE SCALE GENOMIC DNA]</scope>
    <source>
        <strain evidence="1">MDT13</strain>
    </source>
</reference>
<dbReference type="PATRIC" id="fig|1710894.3.peg.2668"/>
<dbReference type="NCBIfam" id="TIGR02241">
    <property type="entry name" value="conserved hypothetical phage tail region protein"/>
    <property type="match status" value="1"/>
</dbReference>
<dbReference type="PANTHER" id="PTHR38009">
    <property type="entry name" value="CONSERVED HYPOTHETICAL PHAGE TAIL PROTEIN"/>
    <property type="match status" value="1"/>
</dbReference>
<gene>
    <name evidence="1" type="ORF">AN481_06115</name>
</gene>
<protein>
    <submittedName>
        <fullName evidence="1">Phage tail protein</fullName>
    </submittedName>
</protein>
<evidence type="ECO:0000313" key="1">
    <source>
        <dbReference type="EMBL" id="OBQ26192.1"/>
    </source>
</evidence>
<sequence>MASGELLASSKFYVQFDGLDDLTVKKVSGIQITLETAGDKKPMGVSKGGKSQMQATVTGVSNGKITVEFVSSVEDDRLMKWYEESHSEPIKGGGTQSKGLRKTGSIILYNQGGDEAARWNIKGIMPQSYKSSKLEAGSTNLATETVVIVYENMHRVK</sequence>
<evidence type="ECO:0000313" key="2">
    <source>
        <dbReference type="Proteomes" id="UP000092382"/>
    </source>
</evidence>
<dbReference type="STRING" id="1803587.GCA_001593825_01097"/>
<proteinExistence type="predicted"/>
<dbReference type="Pfam" id="PF06841">
    <property type="entry name" value="Phage_T4_gp19"/>
    <property type="match status" value="1"/>
</dbReference>
<name>A0A1B7VZ32_APHFL</name>
<dbReference type="GO" id="GO:0005198">
    <property type="term" value="F:structural molecule activity"/>
    <property type="evidence" value="ECO:0007669"/>
    <property type="project" value="InterPro"/>
</dbReference>
<dbReference type="EMBL" id="LJOY01000014">
    <property type="protein sequence ID" value="OBQ26192.1"/>
    <property type="molecule type" value="Genomic_DNA"/>
</dbReference>
<dbReference type="Proteomes" id="UP000092382">
    <property type="component" value="Unassembled WGS sequence"/>
</dbReference>